<accession>A4ZFY6</accession>
<dbReference type="Gene3D" id="1.20.245.10">
    <property type="entry name" value="Lipoxygenase-1, Domain 5"/>
    <property type="match status" value="1"/>
</dbReference>
<keyword evidence="4 10" id="KW-0925">Oxylipin biosynthesis</keyword>
<comment type="function">
    <text evidence="10">Plant lipoxygenase may be involved in a number of diverse aspects of plant physiology including growth and development, pest resistance, and senescence or responses to wounding.</text>
</comment>
<evidence type="ECO:0000256" key="4">
    <source>
        <dbReference type="ARBA" id="ARBA00022767"/>
    </source>
</evidence>
<keyword evidence="6" id="KW-0223">Dioxygenase</keyword>
<feature type="compositionally biased region" description="Polar residues" evidence="11">
    <location>
        <begin position="31"/>
        <end position="40"/>
    </location>
</feature>
<dbReference type="PRINTS" id="PR00468">
    <property type="entry name" value="PLTLPOXGNASE"/>
</dbReference>
<name>A4ZFY6_PHYPA</name>
<dbReference type="EC" id="1.13.11.-" evidence="10"/>
<feature type="domain" description="Lipoxygenase" evidence="12">
    <location>
        <begin position="225"/>
        <end position="938"/>
    </location>
</feature>
<evidence type="ECO:0000256" key="2">
    <source>
        <dbReference type="ARBA" id="ARBA00022516"/>
    </source>
</evidence>
<dbReference type="InterPro" id="IPR036392">
    <property type="entry name" value="PLAT/LH2_dom_sf"/>
</dbReference>
<dbReference type="GO" id="GO:0016702">
    <property type="term" value="F:oxidoreductase activity, acting on single donors with incorporation of molecular oxygen, incorporation of two atoms of oxygen"/>
    <property type="evidence" value="ECO:0007669"/>
    <property type="project" value="InterPro"/>
</dbReference>
<dbReference type="GO" id="GO:0006633">
    <property type="term" value="P:fatty acid biosynthetic process"/>
    <property type="evidence" value="ECO:0007669"/>
    <property type="project" value="UniProtKB-KW"/>
</dbReference>
<dbReference type="AlphaFoldDB" id="A4ZFY6"/>
<keyword evidence="3" id="KW-0479">Metal-binding</keyword>
<dbReference type="InterPro" id="IPR013819">
    <property type="entry name" value="LipOase_C"/>
</dbReference>
<dbReference type="SUPFAM" id="SSF48484">
    <property type="entry name" value="Lipoxigenase"/>
    <property type="match status" value="1"/>
</dbReference>
<protein>
    <recommendedName>
        <fullName evidence="10">Lipoxygenase</fullName>
        <ecNumber evidence="10">1.13.11.-</ecNumber>
    </recommendedName>
</protein>
<dbReference type="InterPro" id="IPR036226">
    <property type="entry name" value="LipOase_C_sf"/>
</dbReference>
<evidence type="ECO:0000256" key="3">
    <source>
        <dbReference type="ARBA" id="ARBA00022723"/>
    </source>
</evidence>
<evidence type="ECO:0000256" key="1">
    <source>
        <dbReference type="ARBA" id="ARBA00009419"/>
    </source>
</evidence>
<dbReference type="Gene3D" id="3.10.450.60">
    <property type="match status" value="1"/>
</dbReference>
<dbReference type="InterPro" id="IPR020834">
    <property type="entry name" value="LipOase_CS"/>
</dbReference>
<dbReference type="EMBL" id="DQ518920">
    <property type="protein sequence ID" value="ABF66647.1"/>
    <property type="molecule type" value="mRNA"/>
</dbReference>
<dbReference type="CDD" id="cd01751">
    <property type="entry name" value="PLAT_LH2"/>
    <property type="match status" value="1"/>
</dbReference>
<evidence type="ECO:0000256" key="6">
    <source>
        <dbReference type="ARBA" id="ARBA00022964"/>
    </source>
</evidence>
<dbReference type="Pfam" id="PF00305">
    <property type="entry name" value="Lipoxygenase"/>
    <property type="match status" value="1"/>
</dbReference>
<dbReference type="SUPFAM" id="SSF49723">
    <property type="entry name" value="Lipase/lipooxygenase domain (PLAT/LH2 domain)"/>
    <property type="match status" value="1"/>
</dbReference>
<organism evidence="13">
    <name type="scientific">Physcomitrium patens</name>
    <name type="common">Spreading-leaved earth moss</name>
    <name type="synonym">Physcomitrella patens</name>
    <dbReference type="NCBI Taxonomy" id="3218"/>
    <lineage>
        <taxon>Eukaryota</taxon>
        <taxon>Viridiplantae</taxon>
        <taxon>Streptophyta</taxon>
        <taxon>Embryophyta</taxon>
        <taxon>Bryophyta</taxon>
        <taxon>Bryophytina</taxon>
        <taxon>Bryopsida</taxon>
        <taxon>Funariidae</taxon>
        <taxon>Funariales</taxon>
        <taxon>Funariaceae</taxon>
        <taxon>Physcomitrium</taxon>
    </lineage>
</organism>
<evidence type="ECO:0000256" key="8">
    <source>
        <dbReference type="ARBA" id="ARBA00023098"/>
    </source>
</evidence>
<keyword evidence="8" id="KW-0443">Lipid metabolism</keyword>
<keyword evidence="5" id="KW-0276">Fatty acid metabolism</keyword>
<dbReference type="PRINTS" id="PR00087">
    <property type="entry name" value="LIPOXYGENASE"/>
</dbReference>
<evidence type="ECO:0000313" key="13">
    <source>
        <dbReference type="EMBL" id="ABF66647.1"/>
    </source>
</evidence>
<feature type="region of interest" description="Disordered" evidence="11">
    <location>
        <begin position="19"/>
        <end position="84"/>
    </location>
</feature>
<evidence type="ECO:0000259" key="12">
    <source>
        <dbReference type="PROSITE" id="PS51393"/>
    </source>
</evidence>
<sequence>MMLNRLETGSLASAFRGSREEFVVSRGRSPGRSQSIQVRASSGGDPAGWLQTASKQLGKLSSFGEKRKTATSTSTRGPSGDNVQYTGVATTMKKLKVLDLIDRVADIQDDTSEIVGGKRVTVQLVSKDVDPKTGESMKSSEVIFPNWAGLEGPAASLIDFVLEFTVPKSFGFPGAILVKNAHPNEFLLVSFELELHDKSKAHYVTNSWVYNTGKTGARIFFQNTAYLPDETPASLKALREQELINLRGDGTGERQIGDRIYDYAVYNDLGNIEQNEKFERPNLGGNDMYHFPRRMRTGRRNTTVEAKKFPGMVYETRKTKGDFYIPRDEAFERAKMSDFLADGFRSIGHSVSSKVTGFVTRKQEFDTVEEIKKLYAKKGEKVGGINNVLPDKEDIPEQEQYPLVFLQEVLKPDGKMEHPLLYPLPQLLQADDTSWRSNDEFAREFLAGLNPVMITRVKEFPIRSSLDPAEFGDPTSAITKDHIEGSLEGLSVEEAVTSNRLFVVDYHDAFLPFVAKINAQQNSATYATRTLLFLSKDGILKLLAIELALPPKTVGEERITRVLTTRKDDQLWKVNWEWELAKAHVSNNDITAHQVFSHFSRCHAVTEAVIICSNRNLSKLHPLMQLLAPHFKSTLEINRQARATLIAAGGSIETHFTTRAYSLEMAAVNYKDTWTFESQALPTDLVARGMAVPDPDSPHGVRLVVEDYPYAADGLELWGALKAWHKEYVDIYYKDDAAVLQDSELMTWWTEMREKAHEDKKDSHGWPELNSKEALVDILTTVIWIPSCLHAAVNFGQYDFAGFMPHHPTLTRRLLPEHGNEKDKADFNKNPEEYYLTSISNIDSTTTAMSVYEVLSAHCPIEEYIGERRGNWTNNEKVLAAFKGFKESVNEADAVMRARNADPKLRNRGGPVKMPYQLLRPHSKPGVTSMGVPNSITI</sequence>
<evidence type="ECO:0000256" key="11">
    <source>
        <dbReference type="SAM" id="MobiDB-lite"/>
    </source>
</evidence>
<dbReference type="InterPro" id="IPR042057">
    <property type="entry name" value="Lipoxy_PLAT/LH2"/>
</dbReference>
<comment type="similarity">
    <text evidence="1 10">Belongs to the lipoxygenase family.</text>
</comment>
<reference evidence="13" key="1">
    <citation type="submission" date="2006-04" db="EMBL/GenBank/DDBJ databases">
        <authorList>
            <person name="Anterola A.M."/>
            <person name="Grimes H.D."/>
        </authorList>
    </citation>
    <scope>NUCLEOTIDE SEQUENCE</scope>
</reference>
<dbReference type="UniPathway" id="UPA00382"/>
<proteinExistence type="evidence at transcript level"/>
<dbReference type="Gene3D" id="4.10.372.10">
    <property type="entry name" value="Lipoxygenase-1, Domain 3"/>
    <property type="match status" value="1"/>
</dbReference>
<keyword evidence="9 10" id="KW-0275">Fatty acid biosynthesis</keyword>
<dbReference type="PROSITE" id="PS00081">
    <property type="entry name" value="LIPOXYGENASE_2"/>
    <property type="match status" value="1"/>
</dbReference>
<dbReference type="GO" id="GO:0031408">
    <property type="term" value="P:oxylipin biosynthetic process"/>
    <property type="evidence" value="ECO:0007669"/>
    <property type="project" value="UniProtKB-UniRule"/>
</dbReference>
<dbReference type="SMART" id="SM00308">
    <property type="entry name" value="LH2"/>
    <property type="match status" value="1"/>
</dbReference>
<dbReference type="InterPro" id="IPR000907">
    <property type="entry name" value="LipOase"/>
</dbReference>
<dbReference type="PROSITE" id="PS51393">
    <property type="entry name" value="LIPOXYGENASE_3"/>
    <property type="match status" value="1"/>
</dbReference>
<dbReference type="InterPro" id="IPR001024">
    <property type="entry name" value="PLAT/LH2_dom"/>
</dbReference>
<reference evidence="13" key="2">
    <citation type="journal article" date="2009" name="Phytochemistry">
        <title>Physcomitrella patens has lipoxygenases for both eicosanoid and octadecanoid pathways.</title>
        <authorList>
            <person name="Anterola A."/>
            <person name="Gobel C."/>
            <person name="Homung E."/>
            <person name="Sellhorn G."/>
            <person name="Feussner I."/>
            <person name="Grimes H."/>
        </authorList>
    </citation>
    <scope>NUCLEOTIDE SEQUENCE</scope>
</reference>
<keyword evidence="7" id="KW-0560">Oxidoreductase</keyword>
<evidence type="ECO:0000256" key="9">
    <source>
        <dbReference type="ARBA" id="ARBA00023160"/>
    </source>
</evidence>
<evidence type="ECO:0000256" key="5">
    <source>
        <dbReference type="ARBA" id="ARBA00022832"/>
    </source>
</evidence>
<dbReference type="GO" id="GO:0046872">
    <property type="term" value="F:metal ion binding"/>
    <property type="evidence" value="ECO:0007669"/>
    <property type="project" value="UniProtKB-UniRule"/>
</dbReference>
<dbReference type="InterPro" id="IPR001246">
    <property type="entry name" value="LipOase_plant"/>
</dbReference>
<evidence type="ECO:0000256" key="10">
    <source>
        <dbReference type="RuleBase" id="RU003975"/>
    </source>
</evidence>
<feature type="compositionally biased region" description="Polar residues" evidence="11">
    <location>
        <begin position="70"/>
        <end position="84"/>
    </location>
</feature>
<dbReference type="PANTHER" id="PTHR11771">
    <property type="entry name" value="LIPOXYGENASE"/>
    <property type="match status" value="1"/>
</dbReference>
<dbReference type="GO" id="GO:0034440">
    <property type="term" value="P:lipid oxidation"/>
    <property type="evidence" value="ECO:0007669"/>
    <property type="project" value="InterPro"/>
</dbReference>
<dbReference type="Gene3D" id="2.60.60.20">
    <property type="entry name" value="PLAT/LH2 domain"/>
    <property type="match status" value="1"/>
</dbReference>
<dbReference type="InterPro" id="IPR027433">
    <property type="entry name" value="Lipoxygenase_dom_3"/>
</dbReference>
<comment type="pathway">
    <text evidence="10">Lipid metabolism; oxylipin biosynthesis.</text>
</comment>
<evidence type="ECO:0000256" key="7">
    <source>
        <dbReference type="ARBA" id="ARBA00023002"/>
    </source>
</evidence>
<dbReference type="Gene3D" id="4.10.375.10">
    <property type="entry name" value="Lipoxygenase-1, Domain 2"/>
    <property type="match status" value="1"/>
</dbReference>
<keyword evidence="2 10" id="KW-0444">Lipid biosynthesis</keyword>